<feature type="region of interest" description="Disordered" evidence="8">
    <location>
        <begin position="192"/>
        <end position="213"/>
    </location>
</feature>
<evidence type="ECO:0000256" key="3">
    <source>
        <dbReference type="ARBA" id="ARBA00022490"/>
    </source>
</evidence>
<dbReference type="AlphaFoldDB" id="A0AAV8VZA0"/>
<evidence type="ECO:0000256" key="8">
    <source>
        <dbReference type="SAM" id="MobiDB-lite"/>
    </source>
</evidence>
<evidence type="ECO:0000256" key="2">
    <source>
        <dbReference type="ARBA" id="ARBA00004496"/>
    </source>
</evidence>
<evidence type="ECO:0000256" key="5">
    <source>
        <dbReference type="ARBA" id="ARBA00022989"/>
    </source>
</evidence>
<protein>
    <recommendedName>
        <fullName evidence="11">Lymphoid-restricted membrane protein-like</fullName>
    </recommendedName>
</protein>
<gene>
    <name evidence="9" type="ORF">NQ315_016454</name>
</gene>
<feature type="region of interest" description="Disordered" evidence="8">
    <location>
        <begin position="282"/>
        <end position="322"/>
    </location>
</feature>
<proteinExistence type="predicted"/>
<organism evidence="9 10">
    <name type="scientific">Exocentrus adspersus</name>
    <dbReference type="NCBI Taxonomy" id="1586481"/>
    <lineage>
        <taxon>Eukaryota</taxon>
        <taxon>Metazoa</taxon>
        <taxon>Ecdysozoa</taxon>
        <taxon>Arthropoda</taxon>
        <taxon>Hexapoda</taxon>
        <taxon>Insecta</taxon>
        <taxon>Pterygota</taxon>
        <taxon>Neoptera</taxon>
        <taxon>Endopterygota</taxon>
        <taxon>Coleoptera</taxon>
        <taxon>Polyphaga</taxon>
        <taxon>Cucujiformia</taxon>
        <taxon>Chrysomeloidea</taxon>
        <taxon>Cerambycidae</taxon>
        <taxon>Lamiinae</taxon>
        <taxon>Acanthocinini</taxon>
        <taxon>Exocentrus</taxon>
    </lineage>
</organism>
<evidence type="ECO:0000313" key="10">
    <source>
        <dbReference type="Proteomes" id="UP001159042"/>
    </source>
</evidence>
<dbReference type="PANTHER" id="PTHR15352">
    <property type="entry name" value="LYMPHOID-RESTRICTED MEMBRANE PROTEIN, JAW1"/>
    <property type="match status" value="1"/>
</dbReference>
<keyword evidence="4" id="KW-0812">Transmembrane</keyword>
<dbReference type="PANTHER" id="PTHR15352:SF1">
    <property type="entry name" value="KASH5-LIKE COILED-COIL DOMAIN-CONTAINING PROTEIN"/>
    <property type="match status" value="1"/>
</dbReference>
<evidence type="ECO:0000256" key="7">
    <source>
        <dbReference type="ARBA" id="ARBA00023136"/>
    </source>
</evidence>
<comment type="subcellular location">
    <subcellularLocation>
        <location evidence="2">Cytoplasm</location>
    </subcellularLocation>
    <subcellularLocation>
        <location evidence="1">Membrane</location>
        <topology evidence="1">Single-pass membrane protein</topology>
    </subcellularLocation>
</comment>
<keyword evidence="6" id="KW-0175">Coiled coil</keyword>
<name>A0AAV8VZA0_9CUCU</name>
<feature type="non-terminal residue" evidence="9">
    <location>
        <position position="1"/>
    </location>
</feature>
<keyword evidence="7" id="KW-0472">Membrane</keyword>
<sequence length="408" mass="46750">FLIDFYLTLQRAEYQRCRSNSDSATHKLRSNGSCFEAFPSLPNSVLDRMGLRGLGQRERLNEEELEQKFTSLALAFTIDAATVKDRCERQRRSRDQTEKNLTTEIERLKEKLSLIQPLCTDYETVELLSTLLTQVEKIVNASSLVSISAEKYGSVQHEERLTESVHLMISHVQMLKQQRDSTRRQLQYTKRVLQNPEELSSGSPTSPPKSILSFNNTTAKVSCRRRASIATFSQPLQDKPLIDMKKQVTRRTSELSLRASSLTRNIRPSRLELGGDLVKIKEGFPYDSPTEDSPTHREHNESSEENHVADNTNCSFTPSTPDDPQLLSDFADLSLREKIQYTFKKVERNIQETYTKWTNDGTIHEICCFCALLCFSISLITMVNILVEYEYAKRGWGTSKIFGSWTKH</sequence>
<dbReference type="Proteomes" id="UP001159042">
    <property type="component" value="Unassembled WGS sequence"/>
</dbReference>
<evidence type="ECO:0008006" key="11">
    <source>
        <dbReference type="Google" id="ProtNLM"/>
    </source>
</evidence>
<dbReference type="Pfam" id="PF05781">
    <property type="entry name" value="MRVI1"/>
    <property type="match status" value="1"/>
</dbReference>
<dbReference type="GO" id="GO:0005737">
    <property type="term" value="C:cytoplasm"/>
    <property type="evidence" value="ECO:0007669"/>
    <property type="project" value="UniProtKB-SubCell"/>
</dbReference>
<comment type="caution">
    <text evidence="9">The sequence shown here is derived from an EMBL/GenBank/DDBJ whole genome shotgun (WGS) entry which is preliminary data.</text>
</comment>
<keyword evidence="5" id="KW-1133">Transmembrane helix</keyword>
<keyword evidence="3" id="KW-0963">Cytoplasm</keyword>
<accession>A0AAV8VZA0</accession>
<evidence type="ECO:0000256" key="1">
    <source>
        <dbReference type="ARBA" id="ARBA00004167"/>
    </source>
</evidence>
<evidence type="ECO:0000256" key="6">
    <source>
        <dbReference type="ARBA" id="ARBA00023054"/>
    </source>
</evidence>
<feature type="compositionally biased region" description="Polar residues" evidence="8">
    <location>
        <begin position="309"/>
        <end position="322"/>
    </location>
</feature>
<dbReference type="EMBL" id="JANEYG010000018">
    <property type="protein sequence ID" value="KAJ8919362.1"/>
    <property type="molecule type" value="Genomic_DNA"/>
</dbReference>
<evidence type="ECO:0000256" key="4">
    <source>
        <dbReference type="ARBA" id="ARBA00022692"/>
    </source>
</evidence>
<keyword evidence="10" id="KW-1185">Reference proteome</keyword>
<evidence type="ECO:0000313" key="9">
    <source>
        <dbReference type="EMBL" id="KAJ8919362.1"/>
    </source>
</evidence>
<dbReference type="GO" id="GO:0016020">
    <property type="term" value="C:membrane"/>
    <property type="evidence" value="ECO:0007669"/>
    <property type="project" value="UniProtKB-SubCell"/>
</dbReference>
<dbReference type="InterPro" id="IPR008677">
    <property type="entry name" value="MRVI1"/>
</dbReference>
<feature type="compositionally biased region" description="Basic and acidic residues" evidence="8">
    <location>
        <begin position="293"/>
        <end position="308"/>
    </location>
</feature>
<reference evidence="9 10" key="1">
    <citation type="journal article" date="2023" name="Insect Mol. Biol.">
        <title>Genome sequencing provides insights into the evolution of gene families encoding plant cell wall-degrading enzymes in longhorned beetles.</title>
        <authorList>
            <person name="Shin N.R."/>
            <person name="Okamura Y."/>
            <person name="Kirsch R."/>
            <person name="Pauchet Y."/>
        </authorList>
    </citation>
    <scope>NUCLEOTIDE SEQUENCE [LARGE SCALE GENOMIC DNA]</scope>
    <source>
        <strain evidence="9">EAD_L_NR</strain>
    </source>
</reference>